<dbReference type="GO" id="GO:0003677">
    <property type="term" value="F:DNA binding"/>
    <property type="evidence" value="ECO:0007669"/>
    <property type="project" value="UniProtKB-KW"/>
</dbReference>
<dbReference type="Proteomes" id="UP001154282">
    <property type="component" value="Unassembled WGS sequence"/>
</dbReference>
<keyword evidence="3" id="KW-0238">DNA-binding</keyword>
<dbReference type="PANTHER" id="PTHR31920:SF108">
    <property type="entry name" value="B3 DOMAIN-CONTAINING TRANSCRIPTION FACTOR VRN1-LIKE"/>
    <property type="match status" value="1"/>
</dbReference>
<feature type="region of interest" description="Disordered" evidence="6">
    <location>
        <begin position="116"/>
        <end position="195"/>
    </location>
</feature>
<keyword evidence="5" id="KW-0539">Nucleus</keyword>
<gene>
    <name evidence="8" type="ORF">LITE_LOCUS9976</name>
</gene>
<dbReference type="SMART" id="SM01019">
    <property type="entry name" value="B3"/>
    <property type="match status" value="2"/>
</dbReference>
<comment type="subcellular location">
    <subcellularLocation>
        <location evidence="1">Nucleus</location>
    </subcellularLocation>
</comment>
<dbReference type="InterPro" id="IPR003340">
    <property type="entry name" value="B3_DNA-bd"/>
</dbReference>
<comment type="caution">
    <text evidence="8">The sequence shown here is derived from an EMBL/GenBank/DDBJ whole genome shotgun (WGS) entry which is preliminary data.</text>
</comment>
<feature type="region of interest" description="Disordered" evidence="6">
    <location>
        <begin position="241"/>
        <end position="260"/>
    </location>
</feature>
<reference evidence="8" key="1">
    <citation type="submission" date="2022-08" db="EMBL/GenBank/DDBJ databases">
        <authorList>
            <person name="Gutierrez-Valencia J."/>
        </authorList>
    </citation>
    <scope>NUCLEOTIDE SEQUENCE</scope>
</reference>
<feature type="compositionally biased region" description="Acidic residues" evidence="6">
    <location>
        <begin position="178"/>
        <end position="193"/>
    </location>
</feature>
<protein>
    <recommendedName>
        <fullName evidence="7">TF-B3 domain-containing protein</fullName>
    </recommendedName>
</protein>
<evidence type="ECO:0000256" key="6">
    <source>
        <dbReference type="SAM" id="MobiDB-lite"/>
    </source>
</evidence>
<dbReference type="Gene3D" id="2.40.330.10">
    <property type="entry name" value="DNA-binding pseudobarrel domain"/>
    <property type="match status" value="2"/>
</dbReference>
<evidence type="ECO:0000313" key="9">
    <source>
        <dbReference type="Proteomes" id="UP001154282"/>
    </source>
</evidence>
<feature type="compositionally biased region" description="Polar residues" evidence="6">
    <location>
        <begin position="245"/>
        <end position="260"/>
    </location>
</feature>
<organism evidence="8 9">
    <name type="scientific">Linum tenue</name>
    <dbReference type="NCBI Taxonomy" id="586396"/>
    <lineage>
        <taxon>Eukaryota</taxon>
        <taxon>Viridiplantae</taxon>
        <taxon>Streptophyta</taxon>
        <taxon>Embryophyta</taxon>
        <taxon>Tracheophyta</taxon>
        <taxon>Spermatophyta</taxon>
        <taxon>Magnoliopsida</taxon>
        <taxon>eudicotyledons</taxon>
        <taxon>Gunneridae</taxon>
        <taxon>Pentapetalae</taxon>
        <taxon>rosids</taxon>
        <taxon>fabids</taxon>
        <taxon>Malpighiales</taxon>
        <taxon>Linaceae</taxon>
        <taxon>Linum</taxon>
    </lineage>
</organism>
<proteinExistence type="predicted"/>
<keyword evidence="4" id="KW-0804">Transcription</keyword>
<keyword evidence="9" id="KW-1185">Reference proteome</keyword>
<dbReference type="InterPro" id="IPR050655">
    <property type="entry name" value="Plant_B3_domain"/>
</dbReference>
<evidence type="ECO:0000256" key="3">
    <source>
        <dbReference type="ARBA" id="ARBA00023125"/>
    </source>
</evidence>
<dbReference type="SUPFAM" id="SSF101936">
    <property type="entry name" value="DNA-binding pseudobarrel domain"/>
    <property type="match status" value="2"/>
</dbReference>
<feature type="domain" description="TF-B3" evidence="7">
    <location>
        <begin position="309"/>
        <end position="375"/>
    </location>
</feature>
<dbReference type="Pfam" id="PF02362">
    <property type="entry name" value="B3"/>
    <property type="match status" value="2"/>
</dbReference>
<accession>A0AAV0IM25</accession>
<dbReference type="GO" id="GO:0005634">
    <property type="term" value="C:nucleus"/>
    <property type="evidence" value="ECO:0007669"/>
    <property type="project" value="UniProtKB-SubCell"/>
</dbReference>
<evidence type="ECO:0000256" key="2">
    <source>
        <dbReference type="ARBA" id="ARBA00023015"/>
    </source>
</evidence>
<dbReference type="PANTHER" id="PTHR31920">
    <property type="entry name" value="B3 DOMAIN-CONTAINING"/>
    <property type="match status" value="1"/>
</dbReference>
<dbReference type="EMBL" id="CAMGYJ010000004">
    <property type="protein sequence ID" value="CAI0398627.1"/>
    <property type="molecule type" value="Genomic_DNA"/>
</dbReference>
<dbReference type="PROSITE" id="PS50863">
    <property type="entry name" value="B3"/>
    <property type="match status" value="2"/>
</dbReference>
<keyword evidence="2" id="KW-0805">Transcription regulation</keyword>
<feature type="domain" description="TF-B3" evidence="7">
    <location>
        <begin position="16"/>
        <end position="110"/>
    </location>
</feature>
<sequence>MAGGAHSLRRTAKRPQFFRLIMPGMVRDQQLAVPKLFAKKYGAGLSKRVVFELPNGTEWPIRLSGGGDKLWFGQGWRQFADFHCVNAMGFLLVFEYLGDSRFRVFIFDPSASEISYPPPSEADVSGESGGQEDDPSVEILDGYSSSPETREDPPPLSNRPRPPKLKKGLARGSNWETTLDEDLSSESSQDDVEGFSHSVCPARKVNRVIGRPKPFSGSGSSAGGNGGVWRRTVSAGLPGKAVSRTDMQSSKLKTNRGRQSTVFTSGNGSFEVTVAPGHLPRSRNCKVRIPTGFASNVEKDVREAELWVEGSYWPVTFNREVQKGNDYTSLCGGWRLFAEDNFLEEGDVCVFKLIGTKDDGFSKSMKFKVNISRGE</sequence>
<evidence type="ECO:0000259" key="7">
    <source>
        <dbReference type="PROSITE" id="PS50863"/>
    </source>
</evidence>
<dbReference type="AlphaFoldDB" id="A0AAV0IM25"/>
<evidence type="ECO:0000256" key="5">
    <source>
        <dbReference type="ARBA" id="ARBA00023242"/>
    </source>
</evidence>
<evidence type="ECO:0000256" key="4">
    <source>
        <dbReference type="ARBA" id="ARBA00023163"/>
    </source>
</evidence>
<dbReference type="InterPro" id="IPR015300">
    <property type="entry name" value="DNA-bd_pseudobarrel_sf"/>
</dbReference>
<evidence type="ECO:0000313" key="8">
    <source>
        <dbReference type="EMBL" id="CAI0398627.1"/>
    </source>
</evidence>
<evidence type="ECO:0000256" key="1">
    <source>
        <dbReference type="ARBA" id="ARBA00004123"/>
    </source>
</evidence>
<name>A0AAV0IM25_9ROSI</name>
<dbReference type="CDD" id="cd10017">
    <property type="entry name" value="B3_DNA"/>
    <property type="match status" value="2"/>
</dbReference>